<evidence type="ECO:0000313" key="1">
    <source>
        <dbReference type="EMBL" id="TXG66351.1"/>
    </source>
</evidence>
<sequence>MERKLVKDVVSKDLEVTLLSWLDGLGLGLILHHKLLGKAFEVMYLHIPVHDRTSFEDDLFVLRLLAQY</sequence>
<proteinExistence type="predicted"/>
<dbReference type="EMBL" id="VAHF01000003">
    <property type="protein sequence ID" value="TXG66351.1"/>
    <property type="molecule type" value="Genomic_DNA"/>
</dbReference>
<evidence type="ECO:0000313" key="2">
    <source>
        <dbReference type="Proteomes" id="UP000323000"/>
    </source>
</evidence>
<gene>
    <name evidence="1" type="ORF">EZV62_007626</name>
</gene>
<comment type="caution">
    <text evidence="1">The sequence shown here is derived from an EMBL/GenBank/DDBJ whole genome shotgun (WGS) entry which is preliminary data.</text>
</comment>
<reference evidence="2" key="1">
    <citation type="journal article" date="2019" name="Gigascience">
        <title>De novo genome assembly of the endangered Acer yangbiense, a plant species with extremely small populations endemic to Yunnan Province, China.</title>
        <authorList>
            <person name="Yang J."/>
            <person name="Wariss H.M."/>
            <person name="Tao L."/>
            <person name="Zhang R."/>
            <person name="Yun Q."/>
            <person name="Hollingsworth P."/>
            <person name="Dao Z."/>
            <person name="Luo G."/>
            <person name="Guo H."/>
            <person name="Ma Y."/>
            <person name="Sun W."/>
        </authorList>
    </citation>
    <scope>NUCLEOTIDE SEQUENCE [LARGE SCALE GENOMIC DNA]</scope>
    <source>
        <strain evidence="2">cv. Malutang</strain>
    </source>
</reference>
<protein>
    <submittedName>
        <fullName evidence="1">Uncharacterized protein</fullName>
    </submittedName>
</protein>
<organism evidence="1 2">
    <name type="scientific">Acer yangbiense</name>
    <dbReference type="NCBI Taxonomy" id="1000413"/>
    <lineage>
        <taxon>Eukaryota</taxon>
        <taxon>Viridiplantae</taxon>
        <taxon>Streptophyta</taxon>
        <taxon>Embryophyta</taxon>
        <taxon>Tracheophyta</taxon>
        <taxon>Spermatophyta</taxon>
        <taxon>Magnoliopsida</taxon>
        <taxon>eudicotyledons</taxon>
        <taxon>Gunneridae</taxon>
        <taxon>Pentapetalae</taxon>
        <taxon>rosids</taxon>
        <taxon>malvids</taxon>
        <taxon>Sapindales</taxon>
        <taxon>Sapindaceae</taxon>
        <taxon>Hippocastanoideae</taxon>
        <taxon>Acereae</taxon>
        <taxon>Acer</taxon>
    </lineage>
</organism>
<dbReference type="AlphaFoldDB" id="A0A5C7IB77"/>
<name>A0A5C7IB77_9ROSI</name>
<keyword evidence="2" id="KW-1185">Reference proteome</keyword>
<accession>A0A5C7IB77</accession>
<dbReference type="Proteomes" id="UP000323000">
    <property type="component" value="Chromosome 3"/>
</dbReference>